<reference evidence="2 3" key="2">
    <citation type="journal article" date="2016" name="Genome Announc.">
        <title>Draft Genome Sequence of Oceanobacillus picturae Heshi-B3, Isolated from Fermented Rice Bran in a Traditional Japanese Seafood Dish.</title>
        <authorList>
            <person name="Akuzawa S."/>
            <person name="Nagaoka J."/>
            <person name="Kanekatsu M."/>
            <person name="Kanesaki Y."/>
            <person name="Suzuki T."/>
        </authorList>
    </citation>
    <scope>NUCLEOTIDE SEQUENCE [LARGE SCALE GENOMIC DNA]</scope>
    <source>
        <strain evidence="2 3">Heshi-B3</strain>
    </source>
</reference>
<comment type="caution">
    <text evidence="2">The sequence shown here is derived from an EMBL/GenBank/DDBJ whole genome shotgun (WGS) entry which is preliminary data.</text>
</comment>
<accession>A0A0U9HM06</accession>
<dbReference type="AlphaFoldDB" id="A0A0U9HM06"/>
<dbReference type="RefSeq" id="WP_058951403.1">
    <property type="nucleotide sequence ID" value="NZ_BBXV01000080.1"/>
</dbReference>
<proteinExistence type="predicted"/>
<dbReference type="Pfam" id="PF14143">
    <property type="entry name" value="YrhC"/>
    <property type="match status" value="1"/>
</dbReference>
<name>A0A0U9HM06_9BACI</name>
<dbReference type="InterPro" id="IPR025418">
    <property type="entry name" value="YrhC-like"/>
</dbReference>
<keyword evidence="1" id="KW-0472">Membrane</keyword>
<dbReference type="EMBL" id="BBXV01000080">
    <property type="protein sequence ID" value="GAQ19916.1"/>
    <property type="molecule type" value="Genomic_DNA"/>
</dbReference>
<dbReference type="Proteomes" id="UP000052946">
    <property type="component" value="Unassembled WGS sequence"/>
</dbReference>
<sequence>MDKQKKLELKWKDYQRFTAVLLILSCYLYMGAIINTYMQPSGNGDMLFVLSLAGIITGIILAVKQLNIKKEIENER</sequence>
<keyword evidence="1" id="KW-0812">Transmembrane</keyword>
<evidence type="ECO:0000256" key="1">
    <source>
        <dbReference type="SAM" id="Phobius"/>
    </source>
</evidence>
<feature type="transmembrane region" description="Helical" evidence="1">
    <location>
        <begin position="20"/>
        <end position="38"/>
    </location>
</feature>
<gene>
    <name evidence="2" type="ORF">OPHB3_3901</name>
</gene>
<feature type="transmembrane region" description="Helical" evidence="1">
    <location>
        <begin position="44"/>
        <end position="63"/>
    </location>
</feature>
<reference evidence="3" key="1">
    <citation type="submission" date="2015-07" db="EMBL/GenBank/DDBJ databases">
        <title>Draft Genome Sequence of Oceanobacillus picturae Heshi-B3 that Was Isolated from Fermented Rice Bran with Aging Salted Mackerel, Which Was Named Heshiko as Traditional Fermented Seafood in Japan.</title>
        <authorList>
            <person name="Akuzawa S."/>
            <person name="Nakagawa J."/>
            <person name="Kanekatsu T."/>
            <person name="Kanesaki Y."/>
            <person name="Suzuki T."/>
        </authorList>
    </citation>
    <scope>NUCLEOTIDE SEQUENCE [LARGE SCALE GENOMIC DNA]</scope>
    <source>
        <strain evidence="3">Heshi-B3</strain>
    </source>
</reference>
<keyword evidence="1" id="KW-1133">Transmembrane helix</keyword>
<organism evidence="2 3">
    <name type="scientific">Oceanobacillus picturae</name>
    <dbReference type="NCBI Taxonomy" id="171693"/>
    <lineage>
        <taxon>Bacteria</taxon>
        <taxon>Bacillati</taxon>
        <taxon>Bacillota</taxon>
        <taxon>Bacilli</taxon>
        <taxon>Bacillales</taxon>
        <taxon>Bacillaceae</taxon>
        <taxon>Oceanobacillus</taxon>
    </lineage>
</organism>
<protein>
    <submittedName>
        <fullName evidence="2">Manganese transporter NRAMP</fullName>
    </submittedName>
</protein>
<evidence type="ECO:0000313" key="3">
    <source>
        <dbReference type="Proteomes" id="UP000052946"/>
    </source>
</evidence>
<evidence type="ECO:0000313" key="2">
    <source>
        <dbReference type="EMBL" id="GAQ19916.1"/>
    </source>
</evidence>